<sequence length="149" mass="16506">MKLSSKALLTTITLPLLVVGCSQMKSNDNSDAITAADLQNHRWELVNVNGQDFKPANPKQRPFLEISEGFRASGSAGCNNFIGQAELNDNQFRIDKMGMTMKMCIGDVMDFEQAISQALQNWSDVTLTADTLTLKTDVNQLTYKLSELK</sequence>
<dbReference type="RefSeq" id="WP_390190228.1">
    <property type="nucleotide sequence ID" value="NZ_JBHMEP010000001.1"/>
</dbReference>
<dbReference type="Gene3D" id="2.40.128.270">
    <property type="match status" value="1"/>
</dbReference>
<organism evidence="2 3">
    <name type="scientific">Vibrio olivae</name>
    <dbReference type="NCBI Taxonomy" id="1243002"/>
    <lineage>
        <taxon>Bacteria</taxon>
        <taxon>Pseudomonadati</taxon>
        <taxon>Pseudomonadota</taxon>
        <taxon>Gammaproteobacteria</taxon>
        <taxon>Vibrionales</taxon>
        <taxon>Vibrionaceae</taxon>
        <taxon>Vibrio</taxon>
    </lineage>
</organism>
<name>A0ABV5HK55_9VIBR</name>
<keyword evidence="3" id="KW-1185">Reference proteome</keyword>
<protein>
    <submittedName>
        <fullName evidence="2">META domain-containing protein</fullName>
    </submittedName>
</protein>
<evidence type="ECO:0000259" key="1">
    <source>
        <dbReference type="Pfam" id="PF03724"/>
    </source>
</evidence>
<dbReference type="InterPro" id="IPR038670">
    <property type="entry name" value="HslJ-like_sf"/>
</dbReference>
<dbReference type="Pfam" id="PF03724">
    <property type="entry name" value="META"/>
    <property type="match status" value="1"/>
</dbReference>
<dbReference type="InterPro" id="IPR053147">
    <property type="entry name" value="Hsp_HslJ-like"/>
</dbReference>
<proteinExistence type="predicted"/>
<reference evidence="2 3" key="1">
    <citation type="submission" date="2024-09" db="EMBL/GenBank/DDBJ databases">
        <authorList>
            <person name="Sun Q."/>
            <person name="Mori K."/>
        </authorList>
    </citation>
    <scope>NUCLEOTIDE SEQUENCE [LARGE SCALE GENOMIC DNA]</scope>
    <source>
        <strain evidence="2 3">CECT 8064</strain>
    </source>
</reference>
<evidence type="ECO:0000313" key="3">
    <source>
        <dbReference type="Proteomes" id="UP001589645"/>
    </source>
</evidence>
<comment type="caution">
    <text evidence="2">The sequence shown here is derived from an EMBL/GenBank/DDBJ whole genome shotgun (WGS) entry which is preliminary data.</text>
</comment>
<dbReference type="EMBL" id="JBHMEP010000001">
    <property type="protein sequence ID" value="MFB9134365.1"/>
    <property type="molecule type" value="Genomic_DNA"/>
</dbReference>
<gene>
    <name evidence="2" type="ORF">ACFFUV_05185</name>
</gene>
<dbReference type="PANTHER" id="PTHR35535">
    <property type="entry name" value="HEAT SHOCK PROTEIN HSLJ"/>
    <property type="match status" value="1"/>
</dbReference>
<dbReference type="Proteomes" id="UP001589645">
    <property type="component" value="Unassembled WGS sequence"/>
</dbReference>
<accession>A0ABV5HK55</accession>
<dbReference type="PROSITE" id="PS51257">
    <property type="entry name" value="PROKAR_LIPOPROTEIN"/>
    <property type="match status" value="1"/>
</dbReference>
<dbReference type="InterPro" id="IPR005184">
    <property type="entry name" value="DUF306_Meta_HslJ"/>
</dbReference>
<dbReference type="PANTHER" id="PTHR35535:SF1">
    <property type="entry name" value="HEAT SHOCK PROTEIN HSLJ"/>
    <property type="match status" value="1"/>
</dbReference>
<evidence type="ECO:0000313" key="2">
    <source>
        <dbReference type="EMBL" id="MFB9134365.1"/>
    </source>
</evidence>
<feature type="domain" description="DUF306" evidence="1">
    <location>
        <begin position="36"/>
        <end position="139"/>
    </location>
</feature>